<evidence type="ECO:0000313" key="3">
    <source>
        <dbReference type="EMBL" id="QOR60532.1"/>
    </source>
</evidence>
<dbReference type="EMBL" id="MK522038">
    <property type="protein sequence ID" value="QOR60532.1"/>
    <property type="molecule type" value="Genomic_DNA"/>
</dbReference>
<sequence length="134" mass="15640">MAFPFSRKKKSLESPSKKKLKPGQAVKLVTPKKSKKPKRTVTWANTKGGNLEKVKQYNKNTKLTSEIKKTNNEKNTKKENNQISKSLQFAEFRAKKITEQAKKNKEERNINAMLREFNETSSKNLFRRYGLENY</sequence>
<name>A0A7S6NYL5_9PHYC</name>
<keyword evidence="1" id="KW-0175">Coiled coil</keyword>
<evidence type="ECO:0000256" key="1">
    <source>
        <dbReference type="SAM" id="Coils"/>
    </source>
</evidence>
<feature type="region of interest" description="Disordered" evidence="2">
    <location>
        <begin position="1"/>
        <end position="26"/>
    </location>
</feature>
<feature type="compositionally biased region" description="Basic residues" evidence="2">
    <location>
        <begin position="1"/>
        <end position="10"/>
    </location>
</feature>
<accession>A0A7S6NYL5</accession>
<proteinExistence type="predicted"/>
<protein>
    <submittedName>
        <fullName evidence="3">Uncharacterized protein</fullName>
    </submittedName>
</protein>
<evidence type="ECO:0000256" key="2">
    <source>
        <dbReference type="SAM" id="MobiDB-lite"/>
    </source>
</evidence>
<feature type="coiled-coil region" evidence="1">
    <location>
        <begin position="60"/>
        <end position="123"/>
    </location>
</feature>
<reference evidence="3" key="1">
    <citation type="submission" date="2019-02" db="EMBL/GenBank/DDBJ databases">
        <authorList>
            <person name="Bachy C."/>
            <person name="Yung C.-M."/>
            <person name="Roux S."/>
            <person name="Sullivan M.B."/>
            <person name="Worden A.Z."/>
        </authorList>
    </citation>
    <scope>NUCLEOTIDE SEQUENCE</scope>
    <source>
        <strain evidence="3">BII-V2</strain>
    </source>
</reference>
<organism evidence="3">
    <name type="scientific">Bathycoccus sp. RCC716 virus 2</name>
    <dbReference type="NCBI Taxonomy" id="2530039"/>
    <lineage>
        <taxon>Viruses</taxon>
        <taxon>Varidnaviria</taxon>
        <taxon>Bamfordvirae</taxon>
        <taxon>Nucleocytoviricota</taxon>
        <taxon>Megaviricetes</taxon>
        <taxon>Algavirales</taxon>
        <taxon>Phycodnaviridae</taxon>
        <taxon>Prasinovirus</taxon>
    </lineage>
</organism>